<dbReference type="Proteomes" id="UP000824105">
    <property type="component" value="Unassembled WGS sequence"/>
</dbReference>
<dbReference type="EMBL" id="DXBF01000016">
    <property type="protein sequence ID" value="HIZ61571.1"/>
    <property type="molecule type" value="Genomic_DNA"/>
</dbReference>
<comment type="caution">
    <text evidence="3">The sequence shown here is derived from an EMBL/GenBank/DDBJ whole genome shotgun (WGS) entry which is preliminary data.</text>
</comment>
<dbReference type="AlphaFoldDB" id="A0A9D2FJA4"/>
<sequence>MLNRADSAAQATATPTNSTSRTQENEPVTVHETSAKVDVVTAQSSQTPSSTAAPEQVSTPATGDFPVLYLAGIVGLILVCSAGLLMLRKI</sequence>
<name>A0A9D2FJA4_9FIRM</name>
<accession>A0A9D2FJA4</accession>
<evidence type="ECO:0000313" key="3">
    <source>
        <dbReference type="EMBL" id="HIZ61571.1"/>
    </source>
</evidence>
<reference evidence="3" key="2">
    <citation type="submission" date="2021-04" db="EMBL/GenBank/DDBJ databases">
        <authorList>
            <person name="Gilroy R."/>
        </authorList>
    </citation>
    <scope>NUCLEOTIDE SEQUENCE</scope>
    <source>
        <strain evidence="3">CHK188-11489</strain>
    </source>
</reference>
<feature type="transmembrane region" description="Helical" evidence="2">
    <location>
        <begin position="67"/>
        <end position="87"/>
    </location>
</feature>
<evidence type="ECO:0000256" key="2">
    <source>
        <dbReference type="SAM" id="Phobius"/>
    </source>
</evidence>
<proteinExistence type="predicted"/>
<gene>
    <name evidence="3" type="ORF">H9724_02225</name>
</gene>
<keyword evidence="2" id="KW-1133">Transmembrane helix</keyword>
<evidence type="ECO:0000256" key="1">
    <source>
        <dbReference type="SAM" id="MobiDB-lite"/>
    </source>
</evidence>
<evidence type="ECO:0000313" key="4">
    <source>
        <dbReference type="Proteomes" id="UP000824105"/>
    </source>
</evidence>
<keyword evidence="2" id="KW-0812">Transmembrane</keyword>
<protein>
    <submittedName>
        <fullName evidence="3">Uncharacterized protein</fullName>
    </submittedName>
</protein>
<feature type="compositionally biased region" description="Polar residues" evidence="1">
    <location>
        <begin position="9"/>
        <end position="26"/>
    </location>
</feature>
<keyword evidence="2" id="KW-0472">Membrane</keyword>
<feature type="compositionally biased region" description="Low complexity" evidence="1">
    <location>
        <begin position="41"/>
        <end position="54"/>
    </location>
</feature>
<reference evidence="3" key="1">
    <citation type="journal article" date="2021" name="PeerJ">
        <title>Extensive microbial diversity within the chicken gut microbiome revealed by metagenomics and culture.</title>
        <authorList>
            <person name="Gilroy R."/>
            <person name="Ravi A."/>
            <person name="Getino M."/>
            <person name="Pursley I."/>
            <person name="Horton D.L."/>
            <person name="Alikhan N.F."/>
            <person name="Baker D."/>
            <person name="Gharbi K."/>
            <person name="Hall N."/>
            <person name="Watson M."/>
            <person name="Adriaenssens E.M."/>
            <person name="Foster-Nyarko E."/>
            <person name="Jarju S."/>
            <person name="Secka A."/>
            <person name="Antonio M."/>
            <person name="Oren A."/>
            <person name="Chaudhuri R.R."/>
            <person name="La Ragione R."/>
            <person name="Hildebrand F."/>
            <person name="Pallen M.J."/>
        </authorList>
    </citation>
    <scope>NUCLEOTIDE SEQUENCE</scope>
    <source>
        <strain evidence="3">CHK188-11489</strain>
    </source>
</reference>
<organism evidence="3 4">
    <name type="scientific">Candidatus Gemmiger avistercoris</name>
    <dbReference type="NCBI Taxonomy" id="2838606"/>
    <lineage>
        <taxon>Bacteria</taxon>
        <taxon>Bacillati</taxon>
        <taxon>Bacillota</taxon>
        <taxon>Clostridia</taxon>
        <taxon>Eubacteriales</taxon>
        <taxon>Gemmiger</taxon>
    </lineage>
</organism>
<feature type="region of interest" description="Disordered" evidence="1">
    <location>
        <begin position="1"/>
        <end position="59"/>
    </location>
</feature>